<dbReference type="RefSeq" id="WP_273908870.1">
    <property type="nucleotide sequence ID" value="NZ_JAMDGX010000002.1"/>
</dbReference>
<dbReference type="SUPFAM" id="SSF55874">
    <property type="entry name" value="ATPase domain of HSP90 chaperone/DNA topoisomerase II/histidine kinase"/>
    <property type="match status" value="1"/>
</dbReference>
<dbReference type="SUPFAM" id="SSF47384">
    <property type="entry name" value="Homodimeric domain of signal transducing histidine kinase"/>
    <property type="match status" value="1"/>
</dbReference>
<accession>A0ABT5NXW6</accession>
<dbReference type="InterPro" id="IPR004358">
    <property type="entry name" value="Sig_transdc_His_kin-like_C"/>
</dbReference>
<keyword evidence="4 9" id="KW-0418">Kinase</keyword>
<evidence type="ECO:0000256" key="6">
    <source>
        <dbReference type="SAM" id="MobiDB-lite"/>
    </source>
</evidence>
<dbReference type="EC" id="2.7.13.3" evidence="2"/>
<comment type="catalytic activity">
    <reaction evidence="1">
        <text>ATP + protein L-histidine = ADP + protein N-phospho-L-histidine.</text>
        <dbReference type="EC" id="2.7.13.3"/>
    </reaction>
</comment>
<dbReference type="Gene3D" id="3.30.565.10">
    <property type="entry name" value="Histidine kinase-like ATPase, C-terminal domain"/>
    <property type="match status" value="1"/>
</dbReference>
<dbReference type="PRINTS" id="PR00344">
    <property type="entry name" value="BCTRLSENSOR"/>
</dbReference>
<keyword evidence="3" id="KW-0808">Transferase</keyword>
<evidence type="ECO:0000256" key="7">
    <source>
        <dbReference type="SAM" id="Phobius"/>
    </source>
</evidence>
<keyword evidence="7" id="KW-0812">Transmembrane</keyword>
<dbReference type="PANTHER" id="PTHR43711:SF32">
    <property type="entry name" value="SENSOR-TYPE HISTIDINE KINASE PRRB"/>
    <property type="match status" value="1"/>
</dbReference>
<evidence type="ECO:0000256" key="4">
    <source>
        <dbReference type="ARBA" id="ARBA00022777"/>
    </source>
</evidence>
<dbReference type="Pfam" id="PF02518">
    <property type="entry name" value="HATPase_c"/>
    <property type="match status" value="1"/>
</dbReference>
<evidence type="ECO:0000313" key="10">
    <source>
        <dbReference type="Proteomes" id="UP001148203"/>
    </source>
</evidence>
<dbReference type="InterPro" id="IPR003594">
    <property type="entry name" value="HATPase_dom"/>
</dbReference>
<dbReference type="InterPro" id="IPR036890">
    <property type="entry name" value="HATPase_C_sf"/>
</dbReference>
<dbReference type="SMART" id="SM00387">
    <property type="entry name" value="HATPase_c"/>
    <property type="match status" value="1"/>
</dbReference>
<evidence type="ECO:0000256" key="5">
    <source>
        <dbReference type="ARBA" id="ARBA00023012"/>
    </source>
</evidence>
<feature type="domain" description="Histidine kinase" evidence="8">
    <location>
        <begin position="177"/>
        <end position="387"/>
    </location>
</feature>
<dbReference type="InterPro" id="IPR005467">
    <property type="entry name" value="His_kinase_dom"/>
</dbReference>
<dbReference type="Gene3D" id="1.10.287.130">
    <property type="match status" value="1"/>
</dbReference>
<keyword evidence="10" id="KW-1185">Reference proteome</keyword>
<dbReference type="GO" id="GO:0016301">
    <property type="term" value="F:kinase activity"/>
    <property type="evidence" value="ECO:0007669"/>
    <property type="project" value="UniProtKB-KW"/>
</dbReference>
<dbReference type="EMBL" id="JAMDGY010000076">
    <property type="protein sequence ID" value="MDD0993042.1"/>
    <property type="molecule type" value="Genomic_DNA"/>
</dbReference>
<dbReference type="PANTHER" id="PTHR43711">
    <property type="entry name" value="TWO-COMPONENT HISTIDINE KINASE"/>
    <property type="match status" value="1"/>
</dbReference>
<reference evidence="9 10" key="1">
    <citation type="submission" date="2022-05" db="EMBL/GenBank/DDBJ databases">
        <title>Novel Pseudomonas spp. Isolated from a Rainbow Trout Aquaculture Facility.</title>
        <authorList>
            <person name="Testerman T."/>
            <person name="Graf J."/>
        </authorList>
    </citation>
    <scope>NUCLEOTIDE SEQUENCE [LARGE SCALE GENOMIC DNA]</scope>
    <source>
        <strain evidence="9 10">ID681</strain>
    </source>
</reference>
<evidence type="ECO:0000256" key="2">
    <source>
        <dbReference type="ARBA" id="ARBA00012438"/>
    </source>
</evidence>
<comment type="caution">
    <text evidence="9">The sequence shown here is derived from an EMBL/GenBank/DDBJ whole genome shotgun (WGS) entry which is preliminary data.</text>
</comment>
<evidence type="ECO:0000256" key="3">
    <source>
        <dbReference type="ARBA" id="ARBA00022679"/>
    </source>
</evidence>
<name>A0ABT5NXW6_9PSED</name>
<keyword evidence="5" id="KW-0902">Two-component regulatory system</keyword>
<feature type="transmembrane region" description="Helical" evidence="7">
    <location>
        <begin position="115"/>
        <end position="136"/>
    </location>
</feature>
<gene>
    <name evidence="9" type="ORF">M5G11_21150</name>
</gene>
<feature type="region of interest" description="Disordered" evidence="6">
    <location>
        <begin position="62"/>
        <end position="96"/>
    </location>
</feature>
<sequence>MTTTARAPSGTEVLAMPDAGMRVLPRRVATHVTLVVALLLLVLGSLALHLFKSNLLETSEPELQPQTQAAYSRLTAPRRSRESRQADAQAEGDQLSAHEPVPRAIVLQPFERLRWQLLGALPLICLAVWLLVWWMAQRLFFRVDREMQQLQQNNATLITQRRQLVSQADRDCRFFQEASHDFRQRLHAMQLLLHTLQKSDPREGRQLVAKSLYVVLNLQSYVRDFLELARLKVDNQPVKCRPLEVQQLFQELELGYEDIALERHIDLRFRASALHLASDHKLLQRILENLLANACKFARSRVLVAARPCGSGIALEVWDNGPGIAEEDRQRIFDAYYQATRACPAADQGVGLGLAIVMRLCVVLGHAVSVHTRHGLTLVRVNIPGGDSSEKP</sequence>
<dbReference type="PROSITE" id="PS50109">
    <property type="entry name" value="HIS_KIN"/>
    <property type="match status" value="1"/>
</dbReference>
<feature type="transmembrane region" description="Helical" evidence="7">
    <location>
        <begin position="28"/>
        <end position="51"/>
    </location>
</feature>
<organism evidence="9 10">
    <name type="scientific">Pseudomonas fontis</name>
    <dbReference type="NCBI Taxonomy" id="2942633"/>
    <lineage>
        <taxon>Bacteria</taxon>
        <taxon>Pseudomonadati</taxon>
        <taxon>Pseudomonadota</taxon>
        <taxon>Gammaproteobacteria</taxon>
        <taxon>Pseudomonadales</taxon>
        <taxon>Pseudomonadaceae</taxon>
        <taxon>Pseudomonas</taxon>
    </lineage>
</organism>
<dbReference type="InterPro" id="IPR050736">
    <property type="entry name" value="Sensor_HK_Regulatory"/>
</dbReference>
<dbReference type="InterPro" id="IPR036097">
    <property type="entry name" value="HisK_dim/P_sf"/>
</dbReference>
<keyword evidence="7" id="KW-1133">Transmembrane helix</keyword>
<evidence type="ECO:0000313" key="9">
    <source>
        <dbReference type="EMBL" id="MDD0993042.1"/>
    </source>
</evidence>
<evidence type="ECO:0000256" key="1">
    <source>
        <dbReference type="ARBA" id="ARBA00000085"/>
    </source>
</evidence>
<proteinExistence type="predicted"/>
<evidence type="ECO:0000259" key="8">
    <source>
        <dbReference type="PROSITE" id="PS50109"/>
    </source>
</evidence>
<protein>
    <recommendedName>
        <fullName evidence="2">histidine kinase</fullName>
        <ecNumber evidence="2">2.7.13.3</ecNumber>
    </recommendedName>
</protein>
<keyword evidence="7" id="KW-0472">Membrane</keyword>
<dbReference type="Proteomes" id="UP001148203">
    <property type="component" value="Unassembled WGS sequence"/>
</dbReference>